<proteinExistence type="predicted"/>
<dbReference type="SUPFAM" id="SSF53920">
    <property type="entry name" value="Fe-only hydrogenase"/>
    <property type="match status" value="1"/>
</dbReference>
<name>A0A146KEZ4_9EUKA</name>
<sequence length="360" mass="41089">KITDTNDFDSQECIVPIIKTESGVKLHVKNEIQKQQEAVKISLSDCIQCVGCLTSAEEIFVQQSNFEMLERLLNDKGTPLKIMISNPCLLALDKKYDISPSQLLQVLNNRFEPHEFVSEQIYLEQSISLFLLEIRNKQPDKPLIVSHCPAAKLFLNKKDSSLSKFFSKSASPLEIFFSQNESSISIQQCQDRKIEAYRWDRKVFTNLDLIKVIDSMHLSFPMCGEKELTDFNLLKVMEVELGSKSEKGANKDQQKVKGQNLTFYQHNTIRNLENLVRKKAMLPNEVHFVQACPRGCFGGAALTIDNLTKTSQDIFDQVKDLQPEIDLEAQMVETKLELGKTKTVQEMMKEKGITVADMDW</sequence>
<reference evidence="1" key="1">
    <citation type="submission" date="2015-07" db="EMBL/GenBank/DDBJ databases">
        <title>Adaptation to a free-living lifestyle via gene acquisitions in the diplomonad Trepomonas sp. PC1.</title>
        <authorList>
            <person name="Xu F."/>
            <person name="Jerlstrom-Hultqvist J."/>
            <person name="Kolisko M."/>
            <person name="Simpson A.G.B."/>
            <person name="Roger A.J."/>
            <person name="Svard S.G."/>
            <person name="Andersson J.O."/>
        </authorList>
    </citation>
    <scope>NUCLEOTIDE SEQUENCE</scope>
    <source>
        <strain evidence="1">PC1</strain>
    </source>
</reference>
<accession>A0A146KEZ4</accession>
<dbReference type="InterPro" id="IPR009016">
    <property type="entry name" value="Fe_hydrogenase"/>
</dbReference>
<protein>
    <submittedName>
        <fullName evidence="1">Putative Fe-S cluster assembly factor NAR1</fullName>
    </submittedName>
</protein>
<dbReference type="InterPro" id="IPR050340">
    <property type="entry name" value="Cytosolic_Fe-S_CAF"/>
</dbReference>
<dbReference type="Gene3D" id="3.40.950.10">
    <property type="entry name" value="Fe-only Hydrogenase (Larger Subunit), Chain L, domain 3"/>
    <property type="match status" value="1"/>
</dbReference>
<feature type="non-terminal residue" evidence="1">
    <location>
        <position position="1"/>
    </location>
</feature>
<dbReference type="AlphaFoldDB" id="A0A146KEZ4"/>
<organism evidence="1">
    <name type="scientific">Trepomonas sp. PC1</name>
    <dbReference type="NCBI Taxonomy" id="1076344"/>
    <lineage>
        <taxon>Eukaryota</taxon>
        <taxon>Metamonada</taxon>
        <taxon>Diplomonadida</taxon>
        <taxon>Hexamitidae</taxon>
        <taxon>Hexamitinae</taxon>
        <taxon>Trepomonas</taxon>
    </lineage>
</organism>
<dbReference type="PANTHER" id="PTHR11615">
    <property type="entry name" value="NITRATE, FORMATE, IRON DEHYDROGENASE"/>
    <property type="match status" value="1"/>
</dbReference>
<evidence type="ECO:0000313" key="1">
    <source>
        <dbReference type="EMBL" id="JAP95302.1"/>
    </source>
</evidence>
<gene>
    <name evidence="1" type="ORF">TPC1_11755</name>
</gene>
<dbReference type="EMBL" id="GDID01001304">
    <property type="protein sequence ID" value="JAP95302.1"/>
    <property type="molecule type" value="Transcribed_RNA"/>
</dbReference>